<dbReference type="AlphaFoldDB" id="A0A918XDC1"/>
<protein>
    <submittedName>
        <fullName evidence="1">Uncharacterized protein</fullName>
    </submittedName>
</protein>
<gene>
    <name evidence="1" type="ORF">GCM10007147_25090</name>
</gene>
<proteinExistence type="predicted"/>
<sequence>MREFMLTLHLRIHDAITAMRRAHAVGDDDLATSQAGEVEDLVELAARNGIDLGTCYDSLSLAPTA</sequence>
<keyword evidence="2" id="KW-1185">Reference proteome</keyword>
<organism evidence="1 2">
    <name type="scientific">Nocardiopsis kunsanensis</name>
    <dbReference type="NCBI Taxonomy" id="141693"/>
    <lineage>
        <taxon>Bacteria</taxon>
        <taxon>Bacillati</taxon>
        <taxon>Actinomycetota</taxon>
        <taxon>Actinomycetes</taxon>
        <taxon>Streptosporangiales</taxon>
        <taxon>Nocardiopsidaceae</taxon>
        <taxon>Nocardiopsis</taxon>
    </lineage>
</organism>
<dbReference type="RefSeq" id="WP_017576598.1">
    <property type="nucleotide sequence ID" value="NZ_BMXL01000011.1"/>
</dbReference>
<comment type="caution">
    <text evidence="1">The sequence shown here is derived from an EMBL/GenBank/DDBJ whole genome shotgun (WGS) entry which is preliminary data.</text>
</comment>
<dbReference type="EMBL" id="BMXL01000011">
    <property type="protein sequence ID" value="GHD26749.1"/>
    <property type="molecule type" value="Genomic_DNA"/>
</dbReference>
<dbReference type="Proteomes" id="UP000654947">
    <property type="component" value="Unassembled WGS sequence"/>
</dbReference>
<evidence type="ECO:0000313" key="2">
    <source>
        <dbReference type="Proteomes" id="UP000654947"/>
    </source>
</evidence>
<evidence type="ECO:0000313" key="1">
    <source>
        <dbReference type="EMBL" id="GHD26749.1"/>
    </source>
</evidence>
<accession>A0A918XDC1</accession>
<reference evidence="1 2" key="1">
    <citation type="journal article" date="2014" name="Int. J. Syst. Evol. Microbiol.">
        <title>Complete genome sequence of Corynebacterium casei LMG S-19264T (=DSM 44701T), isolated from a smear-ripened cheese.</title>
        <authorList>
            <consortium name="US DOE Joint Genome Institute (JGI-PGF)"/>
            <person name="Walter F."/>
            <person name="Albersmeier A."/>
            <person name="Kalinowski J."/>
            <person name="Ruckert C."/>
        </authorList>
    </citation>
    <scope>NUCLEOTIDE SEQUENCE [LARGE SCALE GENOMIC DNA]</scope>
    <source>
        <strain evidence="1 2">KCTC 19473</strain>
    </source>
</reference>
<name>A0A918XDC1_9ACTN</name>